<keyword evidence="1" id="KW-0418">Kinase</keyword>
<keyword evidence="1" id="KW-0808">Transferase</keyword>
<dbReference type="KEGG" id="ksk:KSE_45970"/>
<evidence type="ECO:0000259" key="3">
    <source>
        <dbReference type="Pfam" id="PF13581"/>
    </source>
</evidence>
<dbReference type="Proteomes" id="UP000007076">
    <property type="component" value="Chromosome"/>
</dbReference>
<name>E4NFU8_KITSK</name>
<dbReference type="InterPro" id="IPR003594">
    <property type="entry name" value="HATPase_dom"/>
</dbReference>
<dbReference type="PATRIC" id="fig|452652.3.peg.4584"/>
<dbReference type="Gene3D" id="3.30.565.10">
    <property type="entry name" value="Histidine kinase-like ATPase, C-terminal domain"/>
    <property type="match status" value="1"/>
</dbReference>
<dbReference type="HOGENOM" id="CLU_090336_7_1_11"/>
<gene>
    <name evidence="4" type="ordered locus">KSE_45970</name>
</gene>
<keyword evidence="1" id="KW-0723">Serine/threonine-protein kinase</keyword>
<feature type="domain" description="Histidine kinase/HSP90-like ATPase" evidence="3">
    <location>
        <begin position="32"/>
        <end position="115"/>
    </location>
</feature>
<dbReference type="eggNOG" id="COG4585">
    <property type="taxonomic scope" value="Bacteria"/>
</dbReference>
<accession>E4NFU8</accession>
<dbReference type="CDD" id="cd16936">
    <property type="entry name" value="HATPase_RsbW-like"/>
    <property type="match status" value="1"/>
</dbReference>
<keyword evidence="5" id="KW-1185">Reference proteome</keyword>
<sequence length="165" mass="17172">MIGRWRRRHEPGAEPVPAQGRPGGKYYRAVLENRPPSVALARRVTVTVLTGWGVRPRTGVHDAAVLAVTELAVNAVRHAAPRSPSFDLVLALEAGRLEVAVQDRHPDPAALPGPGERGGLAALADLAAGFGGTLALLPAPGGGKAVRARLPLDPTPNPSTPLELP</sequence>
<dbReference type="GO" id="GO:0004674">
    <property type="term" value="F:protein serine/threonine kinase activity"/>
    <property type="evidence" value="ECO:0007669"/>
    <property type="project" value="UniProtKB-KW"/>
</dbReference>
<feature type="region of interest" description="Disordered" evidence="2">
    <location>
        <begin position="1"/>
        <end position="23"/>
    </location>
</feature>
<evidence type="ECO:0000313" key="4">
    <source>
        <dbReference type="EMBL" id="BAJ30378.1"/>
    </source>
</evidence>
<dbReference type="PANTHER" id="PTHR35526:SF3">
    <property type="entry name" value="ANTI-SIGMA-F FACTOR RSBW"/>
    <property type="match status" value="1"/>
</dbReference>
<dbReference type="PANTHER" id="PTHR35526">
    <property type="entry name" value="ANTI-SIGMA-F FACTOR RSBW-RELATED"/>
    <property type="match status" value="1"/>
</dbReference>
<dbReference type="SUPFAM" id="SSF55874">
    <property type="entry name" value="ATPase domain of HSP90 chaperone/DNA topoisomerase II/histidine kinase"/>
    <property type="match status" value="1"/>
</dbReference>
<evidence type="ECO:0000256" key="2">
    <source>
        <dbReference type="SAM" id="MobiDB-lite"/>
    </source>
</evidence>
<protein>
    <recommendedName>
        <fullName evidence="3">Histidine kinase/HSP90-like ATPase domain-containing protein</fullName>
    </recommendedName>
</protein>
<dbReference type="EMBL" id="AP010968">
    <property type="protein sequence ID" value="BAJ30378.1"/>
    <property type="molecule type" value="Genomic_DNA"/>
</dbReference>
<reference evidence="4 5" key="1">
    <citation type="journal article" date="2010" name="DNA Res.">
        <title>Genome sequence of Kitasatospora setae NBRC 14216T: an evolutionary snapshot of the family Streptomycetaceae.</title>
        <authorList>
            <person name="Ichikawa N."/>
            <person name="Oguchi A."/>
            <person name="Ikeda H."/>
            <person name="Ishikawa J."/>
            <person name="Kitani S."/>
            <person name="Watanabe Y."/>
            <person name="Nakamura S."/>
            <person name="Katano Y."/>
            <person name="Kishi E."/>
            <person name="Sasagawa M."/>
            <person name="Ankai A."/>
            <person name="Fukui S."/>
            <person name="Hashimoto Y."/>
            <person name="Kamata S."/>
            <person name="Otoguro M."/>
            <person name="Tanikawa S."/>
            <person name="Nihira T."/>
            <person name="Horinouchi S."/>
            <person name="Ohnishi Y."/>
            <person name="Hayakawa M."/>
            <person name="Kuzuyama T."/>
            <person name="Arisawa A."/>
            <person name="Nomoto F."/>
            <person name="Miura H."/>
            <person name="Takahashi Y."/>
            <person name="Fujita N."/>
        </authorList>
    </citation>
    <scope>NUCLEOTIDE SEQUENCE [LARGE SCALE GENOMIC DNA]</scope>
    <source>
        <strain evidence="5">ATCC 33774 / DSM 43861 / JCM 3304 / KCC A-0304 / NBRC 14216 / KM-6054</strain>
    </source>
</reference>
<evidence type="ECO:0000256" key="1">
    <source>
        <dbReference type="ARBA" id="ARBA00022527"/>
    </source>
</evidence>
<dbReference type="STRING" id="452652.KSE_45970"/>
<dbReference type="InterPro" id="IPR036890">
    <property type="entry name" value="HATPase_C_sf"/>
</dbReference>
<evidence type="ECO:0000313" key="5">
    <source>
        <dbReference type="Proteomes" id="UP000007076"/>
    </source>
</evidence>
<proteinExistence type="predicted"/>
<dbReference type="AlphaFoldDB" id="E4NFU8"/>
<dbReference type="Pfam" id="PF13581">
    <property type="entry name" value="HATPase_c_2"/>
    <property type="match status" value="1"/>
</dbReference>
<dbReference type="InterPro" id="IPR050267">
    <property type="entry name" value="Anti-sigma-factor_SerPK"/>
</dbReference>
<organism evidence="4 5">
    <name type="scientific">Kitasatospora setae (strain ATCC 33774 / DSM 43861 / JCM 3304 / KCC A-0304 / NBRC 14216 / KM-6054)</name>
    <name type="common">Streptomyces setae</name>
    <dbReference type="NCBI Taxonomy" id="452652"/>
    <lineage>
        <taxon>Bacteria</taxon>
        <taxon>Bacillati</taxon>
        <taxon>Actinomycetota</taxon>
        <taxon>Actinomycetes</taxon>
        <taxon>Kitasatosporales</taxon>
        <taxon>Streptomycetaceae</taxon>
        <taxon>Kitasatospora</taxon>
    </lineage>
</organism>